<keyword evidence="2" id="KW-1133">Transmembrane helix</keyword>
<reference evidence="3" key="1">
    <citation type="journal article" date="2014" name="Int. J. Syst. Evol. Microbiol.">
        <title>Complete genome sequence of Corynebacterium casei LMG S-19264T (=DSM 44701T), isolated from a smear-ripened cheese.</title>
        <authorList>
            <consortium name="US DOE Joint Genome Institute (JGI-PGF)"/>
            <person name="Walter F."/>
            <person name="Albersmeier A."/>
            <person name="Kalinowski J."/>
            <person name="Ruckert C."/>
        </authorList>
    </citation>
    <scope>NUCLEOTIDE SEQUENCE</scope>
    <source>
        <strain evidence="3">VKM Ac-1321</strain>
    </source>
</reference>
<keyword evidence="2" id="KW-0812">Transmembrane</keyword>
<organism evidence="3 4">
    <name type="scientific">Dactylosporangium matsuzakiense</name>
    <dbReference type="NCBI Taxonomy" id="53360"/>
    <lineage>
        <taxon>Bacteria</taxon>
        <taxon>Bacillati</taxon>
        <taxon>Actinomycetota</taxon>
        <taxon>Actinomycetes</taxon>
        <taxon>Micromonosporales</taxon>
        <taxon>Micromonosporaceae</taxon>
        <taxon>Dactylosporangium</taxon>
    </lineage>
</organism>
<gene>
    <name evidence="3" type="ORF">GCM10017581_090820</name>
</gene>
<name>A0A9W6NRJ4_9ACTN</name>
<evidence type="ECO:0000313" key="3">
    <source>
        <dbReference type="EMBL" id="GLL07330.1"/>
    </source>
</evidence>
<dbReference type="EMBL" id="BSFP01000092">
    <property type="protein sequence ID" value="GLL07330.1"/>
    <property type="molecule type" value="Genomic_DNA"/>
</dbReference>
<feature type="transmembrane region" description="Helical" evidence="2">
    <location>
        <begin position="41"/>
        <end position="62"/>
    </location>
</feature>
<keyword evidence="4" id="KW-1185">Reference proteome</keyword>
<dbReference type="Proteomes" id="UP001143480">
    <property type="component" value="Unassembled WGS sequence"/>
</dbReference>
<reference evidence="3" key="2">
    <citation type="submission" date="2023-01" db="EMBL/GenBank/DDBJ databases">
        <authorList>
            <person name="Sun Q."/>
            <person name="Evtushenko L."/>
        </authorList>
    </citation>
    <scope>NUCLEOTIDE SEQUENCE</scope>
    <source>
        <strain evidence="3">VKM Ac-1321</strain>
    </source>
</reference>
<keyword evidence="2" id="KW-0472">Membrane</keyword>
<comment type="caution">
    <text evidence="3">The sequence shown here is derived from an EMBL/GenBank/DDBJ whole genome shotgun (WGS) entry which is preliminary data.</text>
</comment>
<evidence type="ECO:0000256" key="1">
    <source>
        <dbReference type="SAM" id="MobiDB-lite"/>
    </source>
</evidence>
<feature type="region of interest" description="Disordered" evidence="1">
    <location>
        <begin position="71"/>
        <end position="105"/>
    </location>
</feature>
<dbReference type="RefSeq" id="WP_261960375.1">
    <property type="nucleotide sequence ID" value="NZ_BAAAXA010000001.1"/>
</dbReference>
<proteinExistence type="predicted"/>
<sequence length="340" mass="35230">MDELDRLLAQTLHGAAERAPSDSGLLSGVHGRARRYRRRRIATTLAAGAAVLAIGVPAAVVLGTRPDASAPPPLEAVPTQSASVASPSPAASAPASTSAPASSPPALSLVPGYTAPTFPYTLPATDGMKAPVASMDSGNLVAFFEAIDIRHHSDTTVTVSSRKPAFTGAATEAPQTVRGHGGTLRTVDVKPAKQLILYWPESTTRWIALATDDTYTPQQVVALANALAPASIPVAPPFTLDLSPSGLATDTVSESTIGFGAGFRVVLYKRRALTAANQTVGSYKAQLTRDAHGVTLDVDVTDWSATLRVSAAAGRTISDADLLRFAAGVHILNRSNPADW</sequence>
<evidence type="ECO:0000256" key="2">
    <source>
        <dbReference type="SAM" id="Phobius"/>
    </source>
</evidence>
<feature type="compositionally biased region" description="Low complexity" evidence="1">
    <location>
        <begin position="76"/>
        <end position="105"/>
    </location>
</feature>
<dbReference type="AlphaFoldDB" id="A0A9W6NRJ4"/>
<protein>
    <submittedName>
        <fullName evidence="3">Uncharacterized protein</fullName>
    </submittedName>
</protein>
<evidence type="ECO:0000313" key="4">
    <source>
        <dbReference type="Proteomes" id="UP001143480"/>
    </source>
</evidence>
<accession>A0A9W6NRJ4</accession>